<dbReference type="InterPro" id="IPR036188">
    <property type="entry name" value="FAD/NAD-bd_sf"/>
</dbReference>
<dbReference type="Pfam" id="PF07992">
    <property type="entry name" value="Pyr_redox_2"/>
    <property type="match status" value="1"/>
</dbReference>
<dbReference type="PRINTS" id="PR00368">
    <property type="entry name" value="FADPNR"/>
</dbReference>
<dbReference type="AlphaFoldDB" id="A0A7G8BDJ1"/>
<evidence type="ECO:0000259" key="1">
    <source>
        <dbReference type="Pfam" id="PF07992"/>
    </source>
</evidence>
<name>A0A7G8BDJ1_9BACT</name>
<sequence>MSFKKIVVLGGGPIGLFCAIEAAQTFNSGKVTLVEMRADEYSRMNVPALPTPVGKHLEHLQIKAQAVGKSGAAPLSQIETAIHEKAVSCGVKMKEGWVAVDIIGKEKRSDGRFKSMAITIAQWDHAKKAASTKKREIISADLLILAVGASGIENDLFKKTLGFDTETLNASNFAIYGVYTKTYDASLQSKLQNEVKSIAMATAISTDNSEYLLLTLKQATPADFALLKQNSTKLRECMDVAGRAYQGQVMHELNAKDKAVGAFEVKIKRARHVISPKFPALLVGDAAVSPHPQAGTGLLTGFHGFEALQDLLQALKAVHRSSDEAVDAICAFEDSYEIYLSAKALEGTVIILNHLIGLVDAYEKSCDVDFAKAKGVEAKYLIRFNALGGNLLRIKMQSQVNRALRFAEMLHADVNRLDTKANRTPRSMFDLSGKLDDSLSKTPVTGTMQSNDSIKVLWKDIGDTYIELMQLTQSYKPLQDAIQKLSTALPPKPVQPQGVSV</sequence>
<evidence type="ECO:0000313" key="3">
    <source>
        <dbReference type="Proteomes" id="UP000515312"/>
    </source>
</evidence>
<dbReference type="Gene3D" id="3.30.9.20">
    <property type="match status" value="1"/>
</dbReference>
<organism evidence="2 3">
    <name type="scientific">Alloacidobacterium dinghuense</name>
    <dbReference type="NCBI Taxonomy" id="2763107"/>
    <lineage>
        <taxon>Bacteria</taxon>
        <taxon>Pseudomonadati</taxon>
        <taxon>Acidobacteriota</taxon>
        <taxon>Terriglobia</taxon>
        <taxon>Terriglobales</taxon>
        <taxon>Acidobacteriaceae</taxon>
        <taxon>Alloacidobacterium</taxon>
    </lineage>
</organism>
<dbReference type="KEGG" id="adin:H7849_15885"/>
<dbReference type="Gene3D" id="3.50.50.60">
    <property type="entry name" value="FAD/NAD(P)-binding domain"/>
    <property type="match status" value="1"/>
</dbReference>
<gene>
    <name evidence="2" type="ORF">H7849_15885</name>
</gene>
<accession>A0A7G8BDJ1</accession>
<dbReference type="Proteomes" id="UP000515312">
    <property type="component" value="Chromosome"/>
</dbReference>
<dbReference type="EMBL" id="CP060394">
    <property type="protein sequence ID" value="QNI30611.1"/>
    <property type="molecule type" value="Genomic_DNA"/>
</dbReference>
<dbReference type="InterPro" id="IPR023753">
    <property type="entry name" value="FAD/NAD-binding_dom"/>
</dbReference>
<dbReference type="GO" id="GO:0016491">
    <property type="term" value="F:oxidoreductase activity"/>
    <property type="evidence" value="ECO:0007669"/>
    <property type="project" value="InterPro"/>
</dbReference>
<evidence type="ECO:0000313" key="2">
    <source>
        <dbReference type="EMBL" id="QNI30611.1"/>
    </source>
</evidence>
<reference evidence="2 3" key="1">
    <citation type="submission" date="2020-08" db="EMBL/GenBank/DDBJ databases">
        <title>Edaphobacter telluris sp. nov. and Acidobacterium dinghuensis sp. nov., two acidobacteria isolated from forest soil.</title>
        <authorList>
            <person name="Fu J."/>
            <person name="Qiu L."/>
        </authorList>
    </citation>
    <scope>NUCLEOTIDE SEQUENCE [LARGE SCALE GENOMIC DNA]</scope>
    <source>
        <strain evidence="2">4Y35</strain>
    </source>
</reference>
<keyword evidence="3" id="KW-1185">Reference proteome</keyword>
<protein>
    <submittedName>
        <fullName evidence="2">FAD-dependent oxidoreductase</fullName>
    </submittedName>
</protein>
<dbReference type="RefSeq" id="WP_186740617.1">
    <property type="nucleotide sequence ID" value="NZ_CP060394.1"/>
</dbReference>
<feature type="domain" description="FAD/NAD(P)-binding" evidence="1">
    <location>
        <begin position="5"/>
        <end position="151"/>
    </location>
</feature>
<proteinExistence type="predicted"/>
<dbReference type="SUPFAM" id="SSF51905">
    <property type="entry name" value="FAD/NAD(P)-binding domain"/>
    <property type="match status" value="1"/>
</dbReference>